<dbReference type="GO" id="GO:0046872">
    <property type="term" value="F:metal ion binding"/>
    <property type="evidence" value="ECO:0007669"/>
    <property type="project" value="UniProtKB-KW"/>
</dbReference>
<dbReference type="EMBL" id="DROD01000682">
    <property type="protein sequence ID" value="HHJ53672.1"/>
    <property type="molecule type" value="Genomic_DNA"/>
</dbReference>
<dbReference type="GO" id="GO:0051536">
    <property type="term" value="F:iron-sulfur cluster binding"/>
    <property type="evidence" value="ECO:0007669"/>
    <property type="project" value="UniProtKB-KW"/>
</dbReference>
<dbReference type="AlphaFoldDB" id="A0A7V5PRQ1"/>
<dbReference type="InterPro" id="IPR023885">
    <property type="entry name" value="4Fe4S-binding_SPASM_dom"/>
</dbReference>
<comment type="cofactor">
    <cofactor evidence="1">
        <name>[4Fe-4S] cluster</name>
        <dbReference type="ChEBI" id="CHEBI:49883"/>
    </cofactor>
</comment>
<dbReference type="SFLD" id="SFLDS00029">
    <property type="entry name" value="Radical_SAM"/>
    <property type="match status" value="1"/>
</dbReference>
<organism evidence="7">
    <name type="scientific">Caldithrix abyssi</name>
    <dbReference type="NCBI Taxonomy" id="187145"/>
    <lineage>
        <taxon>Bacteria</taxon>
        <taxon>Pseudomonadati</taxon>
        <taxon>Calditrichota</taxon>
        <taxon>Calditrichia</taxon>
        <taxon>Calditrichales</taxon>
        <taxon>Calditrichaceae</taxon>
        <taxon>Caldithrix</taxon>
    </lineage>
</organism>
<accession>A0A7V5PRQ1</accession>
<keyword evidence="4" id="KW-0408">Iron</keyword>
<dbReference type="InterPro" id="IPR050377">
    <property type="entry name" value="Radical_SAM_PqqE_MftC-like"/>
</dbReference>
<evidence type="ECO:0000256" key="4">
    <source>
        <dbReference type="ARBA" id="ARBA00023004"/>
    </source>
</evidence>
<dbReference type="PANTHER" id="PTHR11228">
    <property type="entry name" value="RADICAL SAM DOMAIN PROTEIN"/>
    <property type="match status" value="1"/>
</dbReference>
<proteinExistence type="predicted"/>
<comment type="caution">
    <text evidence="7">The sequence shown here is derived from an EMBL/GenBank/DDBJ whole genome shotgun (WGS) entry which is preliminary data.</text>
</comment>
<dbReference type="Proteomes" id="UP000886124">
    <property type="component" value="Unassembled WGS sequence"/>
</dbReference>
<reference evidence="7" key="1">
    <citation type="journal article" date="2020" name="mSystems">
        <title>Genome- and Community-Level Interaction Insights into Carbon Utilization and Element Cycling Functions of Hydrothermarchaeota in Hydrothermal Sediment.</title>
        <authorList>
            <person name="Zhou Z."/>
            <person name="Liu Y."/>
            <person name="Xu W."/>
            <person name="Pan J."/>
            <person name="Luo Z.H."/>
            <person name="Li M."/>
        </authorList>
    </citation>
    <scope>NUCLEOTIDE SEQUENCE [LARGE SCALE GENOMIC DNA]</scope>
    <source>
        <strain evidence="7">HyVt-527</strain>
    </source>
</reference>
<keyword evidence="5" id="KW-0411">Iron-sulfur</keyword>
<dbReference type="InterPro" id="IPR007197">
    <property type="entry name" value="rSAM"/>
</dbReference>
<dbReference type="Pfam" id="PF13186">
    <property type="entry name" value="SPASM"/>
    <property type="match status" value="1"/>
</dbReference>
<evidence type="ECO:0000259" key="6">
    <source>
        <dbReference type="PROSITE" id="PS51918"/>
    </source>
</evidence>
<dbReference type="PROSITE" id="PS51918">
    <property type="entry name" value="RADICAL_SAM"/>
    <property type="match status" value="1"/>
</dbReference>
<feature type="domain" description="Radical SAM core" evidence="6">
    <location>
        <begin position="24"/>
        <end position="272"/>
    </location>
</feature>
<dbReference type="GO" id="GO:0003824">
    <property type="term" value="F:catalytic activity"/>
    <property type="evidence" value="ECO:0007669"/>
    <property type="project" value="InterPro"/>
</dbReference>
<dbReference type="SUPFAM" id="SSF102114">
    <property type="entry name" value="Radical SAM enzymes"/>
    <property type="match status" value="1"/>
</dbReference>
<dbReference type="InterPro" id="IPR013785">
    <property type="entry name" value="Aldolase_TIM"/>
</dbReference>
<dbReference type="InterPro" id="IPR058240">
    <property type="entry name" value="rSAM_sf"/>
</dbReference>
<name>A0A7V5PRQ1_CALAY</name>
<dbReference type="CDD" id="cd01335">
    <property type="entry name" value="Radical_SAM"/>
    <property type="match status" value="1"/>
</dbReference>
<protein>
    <submittedName>
        <fullName evidence="7">Radical SAM protein</fullName>
    </submittedName>
</protein>
<evidence type="ECO:0000256" key="3">
    <source>
        <dbReference type="ARBA" id="ARBA00022723"/>
    </source>
</evidence>
<dbReference type="Pfam" id="PF04055">
    <property type="entry name" value="Radical_SAM"/>
    <property type="match status" value="1"/>
</dbReference>
<dbReference type="SFLD" id="SFLDG01067">
    <property type="entry name" value="SPASM/twitch_domain_containing"/>
    <property type="match status" value="1"/>
</dbReference>
<evidence type="ECO:0000256" key="5">
    <source>
        <dbReference type="ARBA" id="ARBA00023014"/>
    </source>
</evidence>
<sequence length="362" mass="41546">MTKLQLLSRLPRYRRYYRRLKGNPPLPLNVTVSLLYSCNSRCMTCNVYEKKVENFTVEEYRRTFASLGTAPYWFTMSGGEPFLRKDIVDICRAAYDYCQPGIINIPTNGSLYKVIPDRVKQIATYARNTEIIINLSLDEVGTEHDRIRGFPGNWQRAMETYRQLKELSKKHANLTIGIHTVISQFNVARFPEIYRELIQLEPDSYITEVAEERVELGTIGEAITPDANSYAGAIDFLIAEMKKKKPSGVAGIAQAFRYEYYRMVKEYLKKPRQVIPCYAGVVSAQISPDGDVWPCCIRADSMGNLRENDYDFYRVWNSPQAMKIRKSIKNRECACPLANAGYTNMLMNVSSLMKVANHLIRS</sequence>
<keyword evidence="2" id="KW-0949">S-adenosyl-L-methionine</keyword>
<dbReference type="Gene3D" id="3.20.20.70">
    <property type="entry name" value="Aldolase class I"/>
    <property type="match status" value="1"/>
</dbReference>
<evidence type="ECO:0000256" key="1">
    <source>
        <dbReference type="ARBA" id="ARBA00001966"/>
    </source>
</evidence>
<keyword evidence="3" id="KW-0479">Metal-binding</keyword>
<dbReference type="CDD" id="cd21109">
    <property type="entry name" value="SPASM"/>
    <property type="match status" value="1"/>
</dbReference>
<dbReference type="PANTHER" id="PTHR11228:SF34">
    <property type="entry name" value="TUNGSTEN-CONTAINING ALDEHYDE FERREDOXIN OXIDOREDUCTASE COFACTOR MODIFYING PROTEIN"/>
    <property type="match status" value="1"/>
</dbReference>
<evidence type="ECO:0000313" key="7">
    <source>
        <dbReference type="EMBL" id="HHJ53672.1"/>
    </source>
</evidence>
<gene>
    <name evidence="7" type="ORF">ENJ89_10790</name>
</gene>
<evidence type="ECO:0000256" key="2">
    <source>
        <dbReference type="ARBA" id="ARBA00022691"/>
    </source>
</evidence>